<sequence>MQGEMPEYHEELPNGSRLHLLPRQNYHQVVAMLSVDFGARDQDIVINGQTTHFHAGLAHFIEHKIFDQPTYDAFTKLSELGASANAFTTQTRTSYFLSTASHGKDAIKELLTFTQEPYFEASSVAREAEIISQEIDMYDDDVNARLYRLILQQLYQGDGLADDIAGTVQSVHAITVEELLSAYQAAYQPANIDIVITGKFDLTAMRALVLASPLGQKKAGQQPNYLAHQLQPVNPEILEVEMSVVRNKVAFGQRWYEGIELPVGKDALRQAIAISLAIDLVFSEHSDQYMAWYDDGLIDDSFAAEFDWERGAAYLTIAAETAEPEQLHLAIRQVLTSLPEHFAQLKEQFVYVHRDAVGHLIAKFDQLEDIATRFEGPTFGNATVQDELAVLQALDFDTVEKIIKNVPVSEIATVFVRPKM</sequence>
<dbReference type="NCBIfam" id="NF047421">
    <property type="entry name" value="YfmH_fam"/>
    <property type="match status" value="1"/>
</dbReference>
<dbReference type="Pfam" id="PF00675">
    <property type="entry name" value="Peptidase_M16"/>
    <property type="match status" value="1"/>
</dbReference>
<dbReference type="RefSeq" id="WP_027698593.1">
    <property type="nucleotide sequence ID" value="NZ_DF820486.1"/>
</dbReference>
<dbReference type="InterPro" id="IPR011765">
    <property type="entry name" value="Pept_M16_N"/>
</dbReference>
<keyword evidence="3" id="KW-0378">Hydrolase</keyword>
<dbReference type="SUPFAM" id="SSF63411">
    <property type="entry name" value="LuxS/MPP-like metallohydrolase"/>
    <property type="match status" value="1"/>
</dbReference>
<dbReference type="OrthoDB" id="9811314at2"/>
<evidence type="ECO:0000313" key="3">
    <source>
        <dbReference type="EMBL" id="GAK30489.1"/>
    </source>
</evidence>
<dbReference type="GO" id="GO:0008233">
    <property type="term" value="F:peptidase activity"/>
    <property type="evidence" value="ECO:0007669"/>
    <property type="project" value="UniProtKB-KW"/>
</dbReference>
<evidence type="ECO:0000259" key="1">
    <source>
        <dbReference type="Pfam" id="PF00675"/>
    </source>
</evidence>
<dbReference type="PANTHER" id="PTHR11851:SF134">
    <property type="entry name" value="ZINC-DEPENDENT PROTEASE"/>
    <property type="match status" value="1"/>
</dbReference>
<dbReference type="InterPro" id="IPR011249">
    <property type="entry name" value="Metalloenz_LuxS/M16"/>
</dbReference>
<dbReference type="InterPro" id="IPR007863">
    <property type="entry name" value="Peptidase_M16_C"/>
</dbReference>
<accession>A0A069CSN1</accession>
<dbReference type="AlphaFoldDB" id="A0A069CSN1"/>
<proteinExistence type="predicted"/>
<dbReference type="eggNOG" id="COG0612">
    <property type="taxonomic scope" value="Bacteria"/>
</dbReference>
<keyword evidence="3" id="KW-0645">Protease</keyword>
<keyword evidence="4" id="KW-1185">Reference proteome</keyword>
<dbReference type="Proteomes" id="UP000030643">
    <property type="component" value="Unassembled WGS sequence"/>
</dbReference>
<dbReference type="PANTHER" id="PTHR11851">
    <property type="entry name" value="METALLOPROTEASE"/>
    <property type="match status" value="1"/>
</dbReference>
<dbReference type="Pfam" id="PF05193">
    <property type="entry name" value="Peptidase_M16_C"/>
    <property type="match status" value="1"/>
</dbReference>
<gene>
    <name evidence="3" type="ORF">WOSG25_030860</name>
</gene>
<evidence type="ECO:0000313" key="4">
    <source>
        <dbReference type="Proteomes" id="UP000030643"/>
    </source>
</evidence>
<dbReference type="GO" id="GO:0006508">
    <property type="term" value="P:proteolysis"/>
    <property type="evidence" value="ECO:0007669"/>
    <property type="project" value="UniProtKB-KW"/>
</dbReference>
<organism evidence="3 4">
    <name type="scientific">Weissella oryzae (strain DSM 25784 / JCM 18191 / LMG 30913 / SG25)</name>
    <dbReference type="NCBI Taxonomy" id="1329250"/>
    <lineage>
        <taxon>Bacteria</taxon>
        <taxon>Bacillati</taxon>
        <taxon>Bacillota</taxon>
        <taxon>Bacilli</taxon>
        <taxon>Lactobacillales</taxon>
        <taxon>Lactobacillaceae</taxon>
        <taxon>Weissella</taxon>
    </lineage>
</organism>
<name>A0A069CSN1_WEIOS</name>
<feature type="domain" description="Peptidase M16 C-terminal" evidence="2">
    <location>
        <begin position="174"/>
        <end position="338"/>
    </location>
</feature>
<dbReference type="InterPro" id="IPR050361">
    <property type="entry name" value="MPP/UQCRC_Complex"/>
</dbReference>
<dbReference type="STRING" id="1329250.WOSG25_030860"/>
<dbReference type="Gene3D" id="3.30.830.10">
    <property type="entry name" value="Metalloenzyme, LuxS/M16 peptidase-like"/>
    <property type="match status" value="2"/>
</dbReference>
<protein>
    <submittedName>
        <fullName evidence="3">M16C subfamily protease</fullName>
    </submittedName>
</protein>
<evidence type="ECO:0000259" key="2">
    <source>
        <dbReference type="Pfam" id="PF05193"/>
    </source>
</evidence>
<reference evidence="4" key="1">
    <citation type="journal article" date="2014" name="Genome Announc.">
        <title>Draft genome sequence of Weissella oryzae SG25T, isolated from fermented rice grains.</title>
        <authorList>
            <person name="Tanizawa Y."/>
            <person name="Fujisawa T."/>
            <person name="Mochizuki T."/>
            <person name="Kaminuma E."/>
            <person name="Suzuki Y."/>
            <person name="Nakamura Y."/>
            <person name="Tohno M."/>
        </authorList>
    </citation>
    <scope>NUCLEOTIDE SEQUENCE [LARGE SCALE GENOMIC DNA]</scope>
    <source>
        <strain evidence="4">DSM 25784 / JCM 18191 / LMG 30913 / SG25</strain>
    </source>
</reference>
<feature type="domain" description="Peptidase M16 N-terminal" evidence="1">
    <location>
        <begin position="54"/>
        <end position="167"/>
    </location>
</feature>
<dbReference type="EMBL" id="DF820486">
    <property type="protein sequence ID" value="GAK30489.1"/>
    <property type="molecule type" value="Genomic_DNA"/>
</dbReference>
<dbReference type="GO" id="GO:0046872">
    <property type="term" value="F:metal ion binding"/>
    <property type="evidence" value="ECO:0007669"/>
    <property type="project" value="InterPro"/>
</dbReference>